<comment type="caution">
    <text evidence="5">The sequence shown here is derived from an EMBL/GenBank/DDBJ whole genome shotgun (WGS) entry which is preliminary data.</text>
</comment>
<feature type="binding site" evidence="3">
    <location>
        <position position="139"/>
    </location>
    <ligand>
        <name>acetyl-CoA</name>
        <dbReference type="ChEBI" id="CHEBI:57288"/>
    </ligand>
</feature>
<dbReference type="Gene3D" id="3.40.50.20">
    <property type="match status" value="1"/>
</dbReference>
<feature type="binding site" evidence="3">
    <location>
        <position position="64"/>
    </location>
    <ligand>
        <name>substrate</name>
    </ligand>
</feature>
<dbReference type="Pfam" id="PF17836">
    <property type="entry name" value="PglD_N"/>
    <property type="match status" value="1"/>
</dbReference>
<evidence type="ECO:0000256" key="1">
    <source>
        <dbReference type="ARBA" id="ARBA00007274"/>
    </source>
</evidence>
<feature type="site" description="Increases basicity of active site His" evidence="2">
    <location>
        <position position="131"/>
    </location>
</feature>
<dbReference type="EMBL" id="DTIN01000041">
    <property type="protein sequence ID" value="HFX14299.1"/>
    <property type="molecule type" value="Genomic_DNA"/>
</dbReference>
<evidence type="ECO:0000313" key="5">
    <source>
        <dbReference type="EMBL" id="HFX14299.1"/>
    </source>
</evidence>
<name>A0A7C3RL41_DICTH</name>
<dbReference type="CDD" id="cd03360">
    <property type="entry name" value="LbH_AT_putative"/>
    <property type="match status" value="1"/>
</dbReference>
<evidence type="ECO:0000256" key="2">
    <source>
        <dbReference type="PIRSR" id="PIRSR620019-1"/>
    </source>
</evidence>
<keyword evidence="5" id="KW-0808">Transferase</keyword>
<organism evidence="5">
    <name type="scientific">Dictyoglomus thermophilum</name>
    <dbReference type="NCBI Taxonomy" id="14"/>
    <lineage>
        <taxon>Bacteria</taxon>
        <taxon>Pseudomonadati</taxon>
        <taxon>Dictyoglomota</taxon>
        <taxon>Dictyoglomia</taxon>
        <taxon>Dictyoglomales</taxon>
        <taxon>Dictyoglomaceae</taxon>
        <taxon>Dictyoglomus</taxon>
    </lineage>
</organism>
<dbReference type="InterPro" id="IPR020019">
    <property type="entry name" value="AcTrfase_PglD-like"/>
</dbReference>
<evidence type="ECO:0000256" key="3">
    <source>
        <dbReference type="PIRSR" id="PIRSR620019-2"/>
    </source>
</evidence>
<dbReference type="AlphaFoldDB" id="A0A7C3RL41"/>
<dbReference type="GO" id="GO:0016740">
    <property type="term" value="F:transferase activity"/>
    <property type="evidence" value="ECO:0007669"/>
    <property type="project" value="UniProtKB-KW"/>
</dbReference>
<comment type="similarity">
    <text evidence="1">Belongs to the transferase hexapeptide repeat family.</text>
</comment>
<dbReference type="InterPro" id="IPR050179">
    <property type="entry name" value="Trans_hexapeptide_repeat"/>
</dbReference>
<dbReference type="InterPro" id="IPR041561">
    <property type="entry name" value="PglD_N"/>
</dbReference>
<sequence>MVIIGAGGHAKVVISTLFELDFRIVGILDDDPNKWNQKVFNIPIIGPIELLKTGNYELGIVAIGDNRVRNEIVNKYENFCKWVSIIHPFSYVHPTVQIGEGSVVFAGVVIQPDVFIGKHVIINTSSSIDHDCKIEDFVHVAPGVHLAGGVFVGEGTLIGIGSSVIPYKRIGKWSIIGAGSVVINNIPDHVTVVGVPAKLIKQG</sequence>
<proteinExistence type="inferred from homology"/>
<feature type="active site" description="Proton acceptor" evidence="2">
    <location>
        <position position="130"/>
    </location>
</feature>
<feature type="binding site" evidence="3">
    <location>
        <position position="160"/>
    </location>
    <ligand>
        <name>acetyl-CoA</name>
        <dbReference type="ChEBI" id="CHEBI:57288"/>
    </ligand>
</feature>
<dbReference type="InterPro" id="IPR011004">
    <property type="entry name" value="Trimer_LpxA-like_sf"/>
</dbReference>
<gene>
    <name evidence="5" type="ORF">ENW00_09210</name>
</gene>
<evidence type="ECO:0000259" key="4">
    <source>
        <dbReference type="Pfam" id="PF17836"/>
    </source>
</evidence>
<dbReference type="Gene3D" id="2.160.10.10">
    <property type="entry name" value="Hexapeptide repeat proteins"/>
    <property type="match status" value="1"/>
</dbReference>
<feature type="domain" description="PglD N-terminal" evidence="4">
    <location>
        <begin position="2"/>
        <end position="75"/>
    </location>
</feature>
<dbReference type="NCBIfam" id="TIGR03570">
    <property type="entry name" value="NeuD_NnaD"/>
    <property type="match status" value="1"/>
</dbReference>
<dbReference type="PANTHER" id="PTHR43300">
    <property type="entry name" value="ACETYLTRANSFERASE"/>
    <property type="match status" value="1"/>
</dbReference>
<protein>
    <submittedName>
        <fullName evidence="5">Acetyltransferase</fullName>
    </submittedName>
</protein>
<dbReference type="PANTHER" id="PTHR43300:SF7">
    <property type="entry name" value="UDP-N-ACETYLBACILLOSAMINE N-ACETYLTRANSFERASE"/>
    <property type="match status" value="1"/>
</dbReference>
<accession>A0A7C3RL41</accession>
<dbReference type="SUPFAM" id="SSF51161">
    <property type="entry name" value="Trimeric LpxA-like enzymes"/>
    <property type="match status" value="1"/>
</dbReference>
<reference evidence="5" key="1">
    <citation type="journal article" date="2020" name="mSystems">
        <title>Genome- and Community-Level Interaction Insights into Carbon Utilization and Element Cycling Functions of Hydrothermarchaeota in Hydrothermal Sediment.</title>
        <authorList>
            <person name="Zhou Z."/>
            <person name="Liu Y."/>
            <person name="Xu W."/>
            <person name="Pan J."/>
            <person name="Luo Z.H."/>
            <person name="Li M."/>
        </authorList>
    </citation>
    <scope>NUCLEOTIDE SEQUENCE [LARGE SCALE GENOMIC DNA]</scope>
    <source>
        <strain evidence="5">SpSt-81</strain>
    </source>
</reference>